<feature type="compositionally biased region" description="Basic and acidic residues" evidence="1">
    <location>
        <begin position="165"/>
        <end position="184"/>
    </location>
</feature>
<feature type="compositionally biased region" description="Low complexity" evidence="1">
    <location>
        <begin position="296"/>
        <end position="306"/>
    </location>
</feature>
<evidence type="ECO:0000313" key="3">
    <source>
        <dbReference type="Proteomes" id="UP000644020"/>
    </source>
</evidence>
<dbReference type="AlphaFoldDB" id="A0A918W9G4"/>
<feature type="compositionally biased region" description="Gly residues" evidence="1">
    <location>
        <begin position="359"/>
        <end position="369"/>
    </location>
</feature>
<keyword evidence="3" id="KW-1185">Reference proteome</keyword>
<reference evidence="2" key="1">
    <citation type="journal article" date="2014" name="Int. J. Syst. Evol. Microbiol.">
        <title>Complete genome sequence of Corynebacterium casei LMG S-19264T (=DSM 44701T), isolated from a smear-ripened cheese.</title>
        <authorList>
            <consortium name="US DOE Joint Genome Institute (JGI-PGF)"/>
            <person name="Walter F."/>
            <person name="Albersmeier A."/>
            <person name="Kalinowski J."/>
            <person name="Ruckert C."/>
        </authorList>
    </citation>
    <scope>NUCLEOTIDE SEQUENCE</scope>
    <source>
        <strain evidence="2">JCM 4518</strain>
    </source>
</reference>
<feature type="compositionally biased region" description="Low complexity" evidence="1">
    <location>
        <begin position="35"/>
        <end position="56"/>
    </location>
</feature>
<name>A0A918W9G4_9ACTN</name>
<comment type="caution">
    <text evidence="2">The sequence shown here is derived from an EMBL/GenBank/DDBJ whole genome shotgun (WGS) entry which is preliminary data.</text>
</comment>
<proteinExistence type="predicted"/>
<evidence type="ECO:0000256" key="1">
    <source>
        <dbReference type="SAM" id="MobiDB-lite"/>
    </source>
</evidence>
<dbReference type="Proteomes" id="UP000644020">
    <property type="component" value="Unassembled WGS sequence"/>
</dbReference>
<feature type="region of interest" description="Disordered" evidence="1">
    <location>
        <begin position="128"/>
        <end position="147"/>
    </location>
</feature>
<gene>
    <name evidence="2" type="ORF">GCM10010305_24140</name>
</gene>
<sequence>MASTLWPRRSPRRRSRSYSDSGTAAACRTSRSQTVGPPVLPGRAPGAPGAARDGLPLQRVLQDTGAEQPVHDRGRRLRPADPGGGPVGEVLGALRLPQREVVQEVRDPVDGEPERGRHEVGRVVEEALGRPGRQRVRPGLKGLEGARDDEAVPGVAVRVVPELVAQERDPLLRGERLPQAEAHGEQTSPAHAVPLDGGVHLGAHRHGRDPGGADRGGDLVEQSEEVRRVRAAQHRPVGDGPAQAAETGPQQHREEDQDRAEHGVEALAEDDQRDPGGEQGEGEAVHGQRERGGEPAGAAAPGGLPAALLAEFGEELFPVAAGEPPPQPLDPAARPLVRRARIDVPVACRAPGDVDPAPGRGGAAVGAGRGGDRSSRGVVGRPGHGGFPPPGVAATAPFPRVVRAKPSPSRCSRRARAVRADDQGL</sequence>
<feature type="region of interest" description="Disordered" evidence="1">
    <location>
        <begin position="1"/>
        <end position="88"/>
    </location>
</feature>
<organism evidence="2 3">
    <name type="scientific">Streptomyces termitum</name>
    <dbReference type="NCBI Taxonomy" id="67368"/>
    <lineage>
        <taxon>Bacteria</taxon>
        <taxon>Bacillati</taxon>
        <taxon>Actinomycetota</taxon>
        <taxon>Actinomycetes</taxon>
        <taxon>Kitasatosporales</taxon>
        <taxon>Streptomycetaceae</taxon>
        <taxon>Streptomyces</taxon>
    </lineage>
</organism>
<feature type="region of interest" description="Disordered" evidence="1">
    <location>
        <begin position="162"/>
        <end position="306"/>
    </location>
</feature>
<feature type="compositionally biased region" description="Basic and acidic residues" evidence="1">
    <location>
        <begin position="208"/>
        <end position="228"/>
    </location>
</feature>
<dbReference type="EMBL" id="BMUL01000005">
    <property type="protein sequence ID" value="GHA79974.1"/>
    <property type="molecule type" value="Genomic_DNA"/>
</dbReference>
<feature type="compositionally biased region" description="Basic and acidic residues" evidence="1">
    <location>
        <begin position="251"/>
        <end position="264"/>
    </location>
</feature>
<reference evidence="2" key="2">
    <citation type="submission" date="2020-09" db="EMBL/GenBank/DDBJ databases">
        <authorList>
            <person name="Sun Q."/>
            <person name="Ohkuma M."/>
        </authorList>
    </citation>
    <scope>NUCLEOTIDE SEQUENCE</scope>
    <source>
        <strain evidence="2">JCM 4518</strain>
    </source>
</reference>
<protein>
    <submittedName>
        <fullName evidence="2">Uncharacterized protein</fullName>
    </submittedName>
</protein>
<feature type="region of interest" description="Disordered" evidence="1">
    <location>
        <begin position="348"/>
        <end position="425"/>
    </location>
</feature>
<evidence type="ECO:0000313" key="2">
    <source>
        <dbReference type="EMBL" id="GHA79974.1"/>
    </source>
</evidence>
<feature type="compositionally biased region" description="Basic and acidic residues" evidence="1">
    <location>
        <begin position="283"/>
        <end position="293"/>
    </location>
</feature>
<accession>A0A918W9G4</accession>